<dbReference type="GO" id="GO:0003677">
    <property type="term" value="F:DNA binding"/>
    <property type="evidence" value="ECO:0007669"/>
    <property type="project" value="InterPro"/>
</dbReference>
<keyword evidence="2" id="KW-0805">Transcription regulation</keyword>
<dbReference type="PANTHER" id="PTHR43133">
    <property type="entry name" value="RNA POLYMERASE ECF-TYPE SIGMA FACTO"/>
    <property type="match status" value="1"/>
</dbReference>
<dbReference type="CDD" id="cd06171">
    <property type="entry name" value="Sigma70_r4"/>
    <property type="match status" value="1"/>
</dbReference>
<proteinExistence type="inferred from homology"/>
<dbReference type="EMBL" id="SNYV01000011">
    <property type="protein sequence ID" value="TDQ79291.1"/>
    <property type="molecule type" value="Genomic_DNA"/>
</dbReference>
<dbReference type="Pfam" id="PF08281">
    <property type="entry name" value="Sigma70_r4_2"/>
    <property type="match status" value="1"/>
</dbReference>
<dbReference type="InterPro" id="IPR014284">
    <property type="entry name" value="RNA_pol_sigma-70_dom"/>
</dbReference>
<dbReference type="InterPro" id="IPR013325">
    <property type="entry name" value="RNA_pol_sigma_r2"/>
</dbReference>
<dbReference type="SUPFAM" id="SSF88659">
    <property type="entry name" value="Sigma3 and sigma4 domains of RNA polymerase sigma factors"/>
    <property type="match status" value="1"/>
</dbReference>
<dbReference type="OrthoDB" id="655312at2"/>
<evidence type="ECO:0000256" key="1">
    <source>
        <dbReference type="ARBA" id="ARBA00010641"/>
    </source>
</evidence>
<dbReference type="NCBIfam" id="TIGR02937">
    <property type="entry name" value="sigma70-ECF"/>
    <property type="match status" value="1"/>
</dbReference>
<reference evidence="7 8" key="1">
    <citation type="submission" date="2019-03" db="EMBL/GenBank/DDBJ databases">
        <title>Genomic Encyclopedia of Archaeal and Bacterial Type Strains, Phase II (KMG-II): from individual species to whole genera.</title>
        <authorList>
            <person name="Goeker M."/>
        </authorList>
    </citation>
    <scope>NUCLEOTIDE SEQUENCE [LARGE SCALE GENOMIC DNA]</scope>
    <source>
        <strain evidence="7 8">DSM 28353</strain>
    </source>
</reference>
<dbReference type="GO" id="GO:0006352">
    <property type="term" value="P:DNA-templated transcription initiation"/>
    <property type="evidence" value="ECO:0007669"/>
    <property type="project" value="InterPro"/>
</dbReference>
<dbReference type="PANTHER" id="PTHR43133:SF46">
    <property type="entry name" value="RNA POLYMERASE SIGMA-70 FACTOR ECF SUBFAMILY"/>
    <property type="match status" value="1"/>
</dbReference>
<evidence type="ECO:0000259" key="6">
    <source>
        <dbReference type="Pfam" id="PF08281"/>
    </source>
</evidence>
<comment type="caution">
    <text evidence="7">The sequence shown here is derived from an EMBL/GenBank/DDBJ whole genome shotgun (WGS) entry which is preliminary data.</text>
</comment>
<evidence type="ECO:0000313" key="8">
    <source>
        <dbReference type="Proteomes" id="UP000295292"/>
    </source>
</evidence>
<dbReference type="InterPro" id="IPR013249">
    <property type="entry name" value="RNA_pol_sigma70_r4_t2"/>
</dbReference>
<dbReference type="InterPro" id="IPR039425">
    <property type="entry name" value="RNA_pol_sigma-70-like"/>
</dbReference>
<dbReference type="RefSeq" id="WP_133583091.1">
    <property type="nucleotide sequence ID" value="NZ_SNYV01000011.1"/>
</dbReference>
<organism evidence="7 8">
    <name type="scientific">Sphingobacterium yanglingense</name>
    <dbReference type="NCBI Taxonomy" id="1437280"/>
    <lineage>
        <taxon>Bacteria</taxon>
        <taxon>Pseudomonadati</taxon>
        <taxon>Bacteroidota</taxon>
        <taxon>Sphingobacteriia</taxon>
        <taxon>Sphingobacteriales</taxon>
        <taxon>Sphingobacteriaceae</taxon>
        <taxon>Sphingobacterium</taxon>
    </lineage>
</organism>
<accession>A0A4R6WMH1</accession>
<evidence type="ECO:0000256" key="2">
    <source>
        <dbReference type="ARBA" id="ARBA00023015"/>
    </source>
</evidence>
<dbReference type="Proteomes" id="UP000295292">
    <property type="component" value="Unassembled WGS sequence"/>
</dbReference>
<keyword evidence="4" id="KW-0804">Transcription</keyword>
<feature type="domain" description="RNA polymerase sigma-70 region 2" evidence="5">
    <location>
        <begin position="27"/>
        <end position="92"/>
    </location>
</feature>
<dbReference type="InterPro" id="IPR014327">
    <property type="entry name" value="RNA_pol_sigma70_bacteroid"/>
</dbReference>
<evidence type="ECO:0000313" key="7">
    <source>
        <dbReference type="EMBL" id="TDQ79291.1"/>
    </source>
</evidence>
<dbReference type="Gene3D" id="1.10.10.10">
    <property type="entry name" value="Winged helix-like DNA-binding domain superfamily/Winged helix DNA-binding domain"/>
    <property type="match status" value="1"/>
</dbReference>
<name>A0A4R6WMH1_9SPHI</name>
<protein>
    <submittedName>
        <fullName evidence="7">RNA polymerase sigma-70 factor (ECF subfamily)</fullName>
    </submittedName>
</protein>
<dbReference type="NCBIfam" id="TIGR02985">
    <property type="entry name" value="Sig70_bacteroi1"/>
    <property type="match status" value="1"/>
</dbReference>
<dbReference type="InterPro" id="IPR036388">
    <property type="entry name" value="WH-like_DNA-bd_sf"/>
</dbReference>
<gene>
    <name evidence="7" type="ORF">CLV99_0725</name>
</gene>
<dbReference type="InterPro" id="IPR007627">
    <property type="entry name" value="RNA_pol_sigma70_r2"/>
</dbReference>
<keyword evidence="8" id="KW-1185">Reference proteome</keyword>
<dbReference type="Gene3D" id="1.10.1740.10">
    <property type="match status" value="1"/>
</dbReference>
<dbReference type="Pfam" id="PF04542">
    <property type="entry name" value="Sigma70_r2"/>
    <property type="match status" value="1"/>
</dbReference>
<comment type="similarity">
    <text evidence="1">Belongs to the sigma-70 factor family. ECF subfamily.</text>
</comment>
<dbReference type="AlphaFoldDB" id="A0A4R6WMH1"/>
<dbReference type="SUPFAM" id="SSF88946">
    <property type="entry name" value="Sigma2 domain of RNA polymerase sigma factors"/>
    <property type="match status" value="1"/>
</dbReference>
<keyword evidence="3" id="KW-0731">Sigma factor</keyword>
<feature type="domain" description="RNA polymerase sigma factor 70 region 4 type 2" evidence="6">
    <location>
        <begin position="124"/>
        <end position="172"/>
    </location>
</feature>
<evidence type="ECO:0000259" key="5">
    <source>
        <dbReference type="Pfam" id="PF04542"/>
    </source>
</evidence>
<dbReference type="GO" id="GO:0016987">
    <property type="term" value="F:sigma factor activity"/>
    <property type="evidence" value="ECO:0007669"/>
    <property type="project" value="UniProtKB-KW"/>
</dbReference>
<evidence type="ECO:0000256" key="3">
    <source>
        <dbReference type="ARBA" id="ARBA00023082"/>
    </source>
</evidence>
<sequence length="201" mass="23620">MDMLPLSEEIDLLKLLKQGDRAAFEHIYKAYHYRLTGHLIRLLKSTDLAQEVLQETFIALWDHRSMIQVDKSIVPYLYQIASNKSFNIFKKATHDQKYRAYLYPILEQGYEQIESSLYQKEQREILKKIIDKMPPRQRQIFVRCKLDGKTYEEVAAELHLSVHTVHTQIKRANQLIKESLIHYPDFLLAVLLSASFAATLN</sequence>
<evidence type="ECO:0000256" key="4">
    <source>
        <dbReference type="ARBA" id="ARBA00023163"/>
    </source>
</evidence>
<dbReference type="InterPro" id="IPR013324">
    <property type="entry name" value="RNA_pol_sigma_r3/r4-like"/>
</dbReference>